<evidence type="ECO:0000256" key="1">
    <source>
        <dbReference type="SAM" id="Phobius"/>
    </source>
</evidence>
<dbReference type="EMBL" id="CP133720">
    <property type="protein sequence ID" value="WMW82196.1"/>
    <property type="molecule type" value="Genomic_DNA"/>
</dbReference>
<feature type="transmembrane region" description="Helical" evidence="1">
    <location>
        <begin position="59"/>
        <end position="78"/>
    </location>
</feature>
<keyword evidence="1" id="KW-0812">Transmembrane</keyword>
<accession>A0ABY9RQE0</accession>
<reference evidence="2" key="1">
    <citation type="submission" date="2023-09" db="EMBL/GenBank/DDBJ databases">
        <title>Undibacterium sp. 20NA77.5 isolated from freshwater.</title>
        <authorList>
            <person name="Le V."/>
            <person name="Ko S.-R."/>
            <person name="Ahn C.-Y."/>
            <person name="Oh H.-M."/>
        </authorList>
    </citation>
    <scope>NUCLEOTIDE SEQUENCE</scope>
    <source>
        <strain evidence="2">20NA77.5</strain>
    </source>
</reference>
<keyword evidence="3" id="KW-1185">Reference proteome</keyword>
<sequence length="231" mass="25604">MKWIHIMTGLIAIASGFFALYATKGSAIHRKSGIIFTLAMLSMSLSAAIISLFLRPDHVTGVVALFTAYLICTSWLVVRRTVQESRVTLEGLALAAAVLGVYSLNLWLDFTADPKSLITKNSPPQVLLVFGSISLLCATADIRMIWAGEILGSQRLMRHLWRMCFAMLIATGSFFTGQMQVFPSFIRKSSVFGIPTLAIPVLLVVITTIYWILCTFIKRKRTKPKVSIERS</sequence>
<evidence type="ECO:0008006" key="4">
    <source>
        <dbReference type="Google" id="ProtNLM"/>
    </source>
</evidence>
<feature type="transmembrane region" description="Helical" evidence="1">
    <location>
        <begin position="6"/>
        <end position="22"/>
    </location>
</feature>
<feature type="transmembrane region" description="Helical" evidence="1">
    <location>
        <begin position="128"/>
        <end position="148"/>
    </location>
</feature>
<gene>
    <name evidence="2" type="ORF">RF679_07910</name>
</gene>
<proteinExistence type="predicted"/>
<feature type="transmembrane region" description="Helical" evidence="1">
    <location>
        <begin position="197"/>
        <end position="217"/>
    </location>
</feature>
<feature type="transmembrane region" description="Helical" evidence="1">
    <location>
        <begin position="34"/>
        <end position="53"/>
    </location>
</feature>
<evidence type="ECO:0000313" key="3">
    <source>
        <dbReference type="Proteomes" id="UP001181355"/>
    </source>
</evidence>
<dbReference type="RefSeq" id="WP_309483671.1">
    <property type="nucleotide sequence ID" value="NZ_CP133720.1"/>
</dbReference>
<feature type="transmembrane region" description="Helical" evidence="1">
    <location>
        <begin position="160"/>
        <end position="177"/>
    </location>
</feature>
<organism evidence="2 3">
    <name type="scientific">Undibacterium cyanobacteriorum</name>
    <dbReference type="NCBI Taxonomy" id="3073561"/>
    <lineage>
        <taxon>Bacteria</taxon>
        <taxon>Pseudomonadati</taxon>
        <taxon>Pseudomonadota</taxon>
        <taxon>Betaproteobacteria</taxon>
        <taxon>Burkholderiales</taxon>
        <taxon>Oxalobacteraceae</taxon>
        <taxon>Undibacterium</taxon>
    </lineage>
</organism>
<name>A0ABY9RQE0_9BURK</name>
<feature type="transmembrane region" description="Helical" evidence="1">
    <location>
        <begin position="87"/>
        <end position="108"/>
    </location>
</feature>
<dbReference type="Proteomes" id="UP001181355">
    <property type="component" value="Chromosome"/>
</dbReference>
<protein>
    <recommendedName>
        <fullName evidence="4">DUF2306 domain-containing protein</fullName>
    </recommendedName>
</protein>
<evidence type="ECO:0000313" key="2">
    <source>
        <dbReference type="EMBL" id="WMW82196.1"/>
    </source>
</evidence>
<keyword evidence="1" id="KW-0472">Membrane</keyword>
<keyword evidence="1" id="KW-1133">Transmembrane helix</keyword>